<dbReference type="RefSeq" id="WP_154278293.1">
    <property type="nucleotide sequence ID" value="NZ_WKLJ01000018.1"/>
</dbReference>
<protein>
    <recommendedName>
        <fullName evidence="2">SIR2-like domain-containing protein</fullName>
    </recommendedName>
</protein>
<dbReference type="AlphaFoldDB" id="A0A6G1ZGN3"/>
<dbReference type="EMBL" id="WKLP01000023">
    <property type="protein sequence ID" value="MRY12841.1"/>
    <property type="molecule type" value="Genomic_DNA"/>
</dbReference>
<name>A0A6G1ZGN3_9BACT</name>
<comment type="caution">
    <text evidence="1">The sequence shown here is derived from an EMBL/GenBank/DDBJ whole genome shotgun (WGS) entry which is preliminary data.</text>
</comment>
<sequence length="418" mass="49018">MKKINFEELDLGDEVVIPIPFSERKSISLLLGAGFSAPKGYPVGNTVNKKLLEYHTYPISFSPAGEIATTKTGEKPEFGVMGYQNRYEKQYSFCLDLIKYYDENNKNFDYEIFYDFIKSKEIYAEEYQHLASKYLSEIIDFSQLVFGLPAIYNQMVAYILKDDNSKQWYDDIPYHLGKYDGYTGFLKYIQELAKNYIVNVHTLNHDLFFESLNKTEYIDGNISDGFDEYGSNYYGILDINNIKYHCRLERYTGHYLTPIRLYKLHGSLNYVLYHRTKGISLIPDKYVKIRYGMSASDLLRGIGSKKHYESYPFAYHADYLTGTTSKILRYKERYLYKKLFHKFKQNLSRSEKLIIIGYGAKDAEINNILMKYFDYKNKPVYIIDPYAKGNDIVEKFAKEIHAQIITCQIEDINKEMFG</sequence>
<evidence type="ECO:0008006" key="2">
    <source>
        <dbReference type="Google" id="ProtNLM"/>
    </source>
</evidence>
<evidence type="ECO:0000313" key="1">
    <source>
        <dbReference type="EMBL" id="MRY12841.1"/>
    </source>
</evidence>
<proteinExistence type="predicted"/>
<accession>A0A6G1ZGN3</accession>
<reference evidence="1" key="1">
    <citation type="journal article" date="2019" name="Nat. Med.">
        <title>A library of human gut bacterial isolates paired with longitudinal multiomics data enables mechanistic microbiome research.</title>
        <authorList>
            <person name="Poyet M."/>
            <person name="Groussin M."/>
            <person name="Gibbons S.M."/>
            <person name="Avila-Pacheco J."/>
            <person name="Jiang X."/>
            <person name="Kearney S.M."/>
            <person name="Perrotta A.R."/>
            <person name="Berdy B."/>
            <person name="Zhao S."/>
            <person name="Lieberman T.D."/>
            <person name="Swanson P.K."/>
            <person name="Smith M."/>
            <person name="Roesemann S."/>
            <person name="Alexander J.E."/>
            <person name="Rich S.A."/>
            <person name="Livny J."/>
            <person name="Vlamakis H."/>
            <person name="Clish C."/>
            <person name="Bullock K."/>
            <person name="Deik A."/>
            <person name="Scott J."/>
            <person name="Pierce K.A."/>
            <person name="Xavier R.J."/>
            <person name="Alm E.J."/>
        </authorList>
    </citation>
    <scope>NUCLEOTIDE SEQUENCE</scope>
    <source>
        <strain evidence="1">BIOML-A4</strain>
    </source>
</reference>
<organism evidence="1">
    <name type="scientific">Parabacteroides goldsteinii</name>
    <dbReference type="NCBI Taxonomy" id="328812"/>
    <lineage>
        <taxon>Bacteria</taxon>
        <taxon>Pseudomonadati</taxon>
        <taxon>Bacteroidota</taxon>
        <taxon>Bacteroidia</taxon>
        <taxon>Bacteroidales</taxon>
        <taxon>Tannerellaceae</taxon>
        <taxon>Parabacteroides</taxon>
    </lineage>
</organism>
<gene>
    <name evidence="1" type="ORF">GKE01_15370</name>
</gene>